<dbReference type="RefSeq" id="WP_086088680.1">
    <property type="nucleotide sequence ID" value="NZ_CP021112.1"/>
</dbReference>
<sequence length="362" mass="38083">MIGRSFVAMSLATMALSGAANASDTKSFKDWYAACDNLRNCSAYGFSTDLGGALGYLRIERGGAANAPIKITLSVDPNGAASYRIAFDPALPGLPDGALSGKEGEGNDYRRTVLAEGASAQALIDSIRKAKSIVVTLTPAAGKTLDTPTANVSMSGAAAALLWIDDQQKRVDTVTAMIRRGAKPASSIPAQPKAPVIVAAKPTTEKPPARQPAGLEAKGRALCGESDPKSKMEEMYALGGGQVLYEFSCPENSGAYNFQSVYMIGPANNPQAARAVSFKWPVKVGGVDQDGLQDGLINAGFNEATMTITSFSKGRGIGDCGSEDEWVWDGKAFRLAQSLLMSECNGVPLDDWPVVYRAQVQR</sequence>
<keyword evidence="2" id="KW-1185">Reference proteome</keyword>
<dbReference type="KEGG" id="psin:CAK95_15295"/>
<dbReference type="OrthoDB" id="330924at2"/>
<dbReference type="Pfam" id="PF06674">
    <property type="entry name" value="DUF1176"/>
    <property type="match status" value="1"/>
</dbReference>
<dbReference type="InterPro" id="IPR009560">
    <property type="entry name" value="DUF1176"/>
</dbReference>
<reference evidence="1 2" key="1">
    <citation type="submission" date="2017-05" db="EMBL/GenBank/DDBJ databases">
        <title>Full genome sequence of Pseudorhodoplanes sinuspersici.</title>
        <authorList>
            <person name="Dastgheib S.M.M."/>
            <person name="Shavandi M."/>
            <person name="Tirandaz H."/>
        </authorList>
    </citation>
    <scope>NUCLEOTIDE SEQUENCE [LARGE SCALE GENOMIC DNA]</scope>
    <source>
        <strain evidence="1 2">RIPI110</strain>
    </source>
</reference>
<dbReference type="Proteomes" id="UP000194137">
    <property type="component" value="Chromosome"/>
</dbReference>
<evidence type="ECO:0000313" key="1">
    <source>
        <dbReference type="EMBL" id="ARQ00284.1"/>
    </source>
</evidence>
<name>A0A1W6ZSC7_9HYPH</name>
<dbReference type="AlphaFoldDB" id="A0A1W6ZSC7"/>
<dbReference type="EMBL" id="CP021112">
    <property type="protein sequence ID" value="ARQ00284.1"/>
    <property type="molecule type" value="Genomic_DNA"/>
</dbReference>
<gene>
    <name evidence="1" type="ORF">CAK95_15295</name>
</gene>
<proteinExistence type="predicted"/>
<protein>
    <submittedName>
        <fullName evidence="1">Uncharacterized protein</fullName>
    </submittedName>
</protein>
<evidence type="ECO:0000313" key="2">
    <source>
        <dbReference type="Proteomes" id="UP000194137"/>
    </source>
</evidence>
<dbReference type="STRING" id="1235591.CAK95_15295"/>
<organism evidence="1 2">
    <name type="scientific">Pseudorhodoplanes sinuspersici</name>
    <dbReference type="NCBI Taxonomy" id="1235591"/>
    <lineage>
        <taxon>Bacteria</taxon>
        <taxon>Pseudomonadati</taxon>
        <taxon>Pseudomonadota</taxon>
        <taxon>Alphaproteobacteria</taxon>
        <taxon>Hyphomicrobiales</taxon>
        <taxon>Pseudorhodoplanes</taxon>
    </lineage>
</organism>
<accession>A0A1W6ZSC7</accession>